<dbReference type="PROSITE" id="PS01094">
    <property type="entry name" value="UPF0076"/>
    <property type="match status" value="1"/>
</dbReference>
<dbReference type="InterPro" id="IPR006175">
    <property type="entry name" value="YjgF/YER057c/UK114"/>
</dbReference>
<evidence type="ECO:0000256" key="1">
    <source>
        <dbReference type="ARBA" id="ARBA00010552"/>
    </source>
</evidence>
<name>A0A2T5G549_9BACL</name>
<proteinExistence type="inferred from homology"/>
<organism evidence="2 3">
    <name type="scientific">Brockia lithotrophica</name>
    <dbReference type="NCBI Taxonomy" id="933949"/>
    <lineage>
        <taxon>Bacteria</taxon>
        <taxon>Bacillati</taxon>
        <taxon>Bacillota</taxon>
        <taxon>Bacilli</taxon>
        <taxon>Bacillales</taxon>
        <taxon>Bacillales Family X. Incertae Sedis</taxon>
        <taxon>Brockia</taxon>
    </lineage>
</organism>
<dbReference type="PANTHER" id="PTHR11803">
    <property type="entry name" value="2-IMINOBUTANOATE/2-IMINOPROPANOATE DEAMINASE RIDA"/>
    <property type="match status" value="1"/>
</dbReference>
<dbReference type="GO" id="GO:0019239">
    <property type="term" value="F:deaminase activity"/>
    <property type="evidence" value="ECO:0007669"/>
    <property type="project" value="TreeGrafter"/>
</dbReference>
<gene>
    <name evidence="2" type="ORF">BLITH_0140</name>
</gene>
<dbReference type="AlphaFoldDB" id="A0A2T5G549"/>
<dbReference type="SUPFAM" id="SSF55298">
    <property type="entry name" value="YjgF-like"/>
    <property type="match status" value="1"/>
</dbReference>
<dbReference type="InterPro" id="IPR006056">
    <property type="entry name" value="RidA"/>
</dbReference>
<dbReference type="InterPro" id="IPR035959">
    <property type="entry name" value="RutC-like_sf"/>
</dbReference>
<dbReference type="GO" id="GO:0005829">
    <property type="term" value="C:cytosol"/>
    <property type="evidence" value="ECO:0007669"/>
    <property type="project" value="TreeGrafter"/>
</dbReference>
<dbReference type="EMBL" id="PEBW01000006">
    <property type="protein sequence ID" value="PTQ51314.1"/>
    <property type="molecule type" value="Genomic_DNA"/>
</dbReference>
<comment type="similarity">
    <text evidence="1">Belongs to the RutC family.</text>
</comment>
<dbReference type="NCBIfam" id="TIGR00004">
    <property type="entry name" value="Rid family detoxifying hydrolase"/>
    <property type="match status" value="1"/>
</dbReference>
<evidence type="ECO:0000313" key="2">
    <source>
        <dbReference type="EMBL" id="PTQ51314.1"/>
    </source>
</evidence>
<dbReference type="Pfam" id="PF01042">
    <property type="entry name" value="Ribonuc_L-PSP"/>
    <property type="match status" value="1"/>
</dbReference>
<dbReference type="Proteomes" id="UP000244016">
    <property type="component" value="Unassembled WGS sequence"/>
</dbReference>
<dbReference type="PANTHER" id="PTHR11803:SF39">
    <property type="entry name" value="2-IMINOBUTANOATE_2-IMINOPROPANOATE DEAMINASE"/>
    <property type="match status" value="1"/>
</dbReference>
<evidence type="ECO:0000313" key="3">
    <source>
        <dbReference type="Proteomes" id="UP000244016"/>
    </source>
</evidence>
<comment type="caution">
    <text evidence="2">The sequence shown here is derived from an EMBL/GenBank/DDBJ whole genome shotgun (WGS) entry which is preliminary data.</text>
</comment>
<sequence length="107" mass="11473">MFVSGQIPLTPSGELVQGDIARETRQALENIRAILVGAGYRLEDVVKTTIYLTDLSSFGEVNEAYAAFFGDHRPARVTVGVAALPRGARVEIEAIAVRSSEGNAEKP</sequence>
<dbReference type="CDD" id="cd00448">
    <property type="entry name" value="YjgF_YER057c_UK114_family"/>
    <property type="match status" value="1"/>
</dbReference>
<protein>
    <submittedName>
        <fullName evidence="2">Bona fide RidA/YjgF/TdcF/RutC subgroup</fullName>
    </submittedName>
</protein>
<accession>A0A2T5G549</accession>
<reference evidence="2 3" key="1">
    <citation type="submission" date="2017-08" db="EMBL/GenBank/DDBJ databases">
        <title>Burning lignite coal seam in the remote Altai Mountains harbors a hydrogen-driven thermophilic microbial community.</title>
        <authorList>
            <person name="Kadnikov V.V."/>
            <person name="Mardanov A.V."/>
            <person name="Ivasenko D."/>
            <person name="Beletsky A.V."/>
            <person name="Karnachuk O.V."/>
            <person name="Ravin N.V."/>
        </authorList>
    </citation>
    <scope>NUCLEOTIDE SEQUENCE [LARGE SCALE GENOMIC DNA]</scope>
    <source>
        <strain evidence="2">AL31</strain>
    </source>
</reference>
<dbReference type="FunFam" id="3.30.1330.40:FF:000001">
    <property type="entry name" value="L-PSP family endoribonuclease"/>
    <property type="match status" value="1"/>
</dbReference>
<dbReference type="Gene3D" id="3.30.1330.40">
    <property type="entry name" value="RutC-like"/>
    <property type="match status" value="1"/>
</dbReference>
<dbReference type="InterPro" id="IPR019897">
    <property type="entry name" value="RidA_CS"/>
</dbReference>